<dbReference type="Proteomes" id="UP001218579">
    <property type="component" value="Unassembled WGS sequence"/>
</dbReference>
<feature type="compositionally biased region" description="Basic and acidic residues" evidence="1">
    <location>
        <begin position="103"/>
        <end position="118"/>
    </location>
</feature>
<feature type="region of interest" description="Disordered" evidence="1">
    <location>
        <begin position="103"/>
        <end position="193"/>
    </location>
</feature>
<evidence type="ECO:0000313" key="3">
    <source>
        <dbReference type="Proteomes" id="UP001218579"/>
    </source>
</evidence>
<feature type="compositionally biased region" description="Acidic residues" evidence="1">
    <location>
        <begin position="132"/>
        <end position="152"/>
    </location>
</feature>
<feature type="region of interest" description="Disordered" evidence="1">
    <location>
        <begin position="66"/>
        <end position="90"/>
    </location>
</feature>
<organism evidence="2 3">
    <name type="scientific">Asticcacaulis machinosus</name>
    <dbReference type="NCBI Taxonomy" id="2984211"/>
    <lineage>
        <taxon>Bacteria</taxon>
        <taxon>Pseudomonadati</taxon>
        <taxon>Pseudomonadota</taxon>
        <taxon>Alphaproteobacteria</taxon>
        <taxon>Caulobacterales</taxon>
        <taxon>Caulobacteraceae</taxon>
        <taxon>Asticcacaulis</taxon>
    </lineage>
</organism>
<evidence type="ECO:0000313" key="2">
    <source>
        <dbReference type="EMBL" id="MDC7675501.1"/>
    </source>
</evidence>
<protein>
    <submittedName>
        <fullName evidence="2">Uncharacterized protein</fullName>
    </submittedName>
</protein>
<proteinExistence type="predicted"/>
<name>A0ABT5HGY1_9CAUL</name>
<accession>A0ABT5HGY1</accession>
<dbReference type="EMBL" id="JAQQKV010000001">
    <property type="protein sequence ID" value="MDC7675501.1"/>
    <property type="molecule type" value="Genomic_DNA"/>
</dbReference>
<dbReference type="RefSeq" id="WP_272743813.1">
    <property type="nucleotide sequence ID" value="NZ_JAQQKV010000001.1"/>
</dbReference>
<comment type="caution">
    <text evidence="2">The sequence shown here is derived from an EMBL/GenBank/DDBJ whole genome shotgun (WGS) entry which is preliminary data.</text>
</comment>
<reference evidence="2 3" key="1">
    <citation type="submission" date="2023-01" db="EMBL/GenBank/DDBJ databases">
        <title>Novel species of the genus Asticcacaulis isolated from rivers.</title>
        <authorList>
            <person name="Lu H."/>
        </authorList>
    </citation>
    <scope>NUCLEOTIDE SEQUENCE [LARGE SCALE GENOMIC DNA]</scope>
    <source>
        <strain evidence="2 3">LKC15W</strain>
    </source>
</reference>
<evidence type="ECO:0000256" key="1">
    <source>
        <dbReference type="SAM" id="MobiDB-lite"/>
    </source>
</evidence>
<keyword evidence="3" id="KW-1185">Reference proteome</keyword>
<feature type="compositionally biased region" description="Basic and acidic residues" evidence="1">
    <location>
        <begin position="184"/>
        <end position="193"/>
    </location>
</feature>
<sequence length="193" mass="21919">MTSDTHTAERYTPQERRARLRAFADRMLERLEDLPPPEDVPELERTVRIGLLIERLYARVDIAERRAPPPPLTPEQEAAEAAEAEQRVAEHRAHWAALVARLRREREAAETKTPRPKPEPVPAPPPSVYSDWTEDFEGYGLEDDDLIDDPSDEVVAPAPIPEPSLARVIDTQDPLRAPVQYWRPPERPDYGGG</sequence>
<gene>
    <name evidence="2" type="ORF">PQU98_05135</name>
</gene>